<dbReference type="AlphaFoldDB" id="D1ARS5"/>
<reference evidence="2 3" key="2">
    <citation type="journal article" date="2010" name="Stand. Genomic Sci.">
        <title>Complete genome sequence of Sebaldella termitidis type strain (NCTC 11300).</title>
        <authorList>
            <person name="Harmon-Smith M."/>
            <person name="Celia L."/>
            <person name="Chertkov O."/>
            <person name="Lapidus A."/>
            <person name="Copeland A."/>
            <person name="Glavina Del Rio T."/>
            <person name="Nolan M."/>
            <person name="Lucas S."/>
            <person name="Tice H."/>
            <person name="Cheng J.F."/>
            <person name="Han C."/>
            <person name="Detter J.C."/>
            <person name="Bruce D."/>
            <person name="Goodwin L."/>
            <person name="Pitluck S."/>
            <person name="Pati A."/>
            <person name="Liolios K."/>
            <person name="Ivanova N."/>
            <person name="Mavromatis K."/>
            <person name="Mikhailova N."/>
            <person name="Chen A."/>
            <person name="Palaniappan K."/>
            <person name="Land M."/>
            <person name="Hauser L."/>
            <person name="Chang Y.J."/>
            <person name="Jeffries C.D."/>
            <person name="Brettin T."/>
            <person name="Goker M."/>
            <person name="Beck B."/>
            <person name="Bristow J."/>
            <person name="Eisen J.A."/>
            <person name="Markowitz V."/>
            <person name="Hugenholtz P."/>
            <person name="Kyrpides N.C."/>
            <person name="Klenk H.P."/>
            <person name="Chen F."/>
        </authorList>
    </citation>
    <scope>NUCLEOTIDE SEQUENCE [LARGE SCALE GENOMIC DNA]</scope>
    <source>
        <strain evidence="3">ATCC 33386 / NCTC 11300</strain>
    </source>
</reference>
<accession>D1ARS5</accession>
<dbReference type="KEGG" id="str:Sterm_3727"/>
<feature type="transmembrane region" description="Helical" evidence="1">
    <location>
        <begin position="75"/>
        <end position="95"/>
    </location>
</feature>
<keyword evidence="1" id="KW-0812">Transmembrane</keyword>
<feature type="transmembrane region" description="Helical" evidence="1">
    <location>
        <begin position="101"/>
        <end position="117"/>
    </location>
</feature>
<proteinExistence type="predicted"/>
<feature type="transmembrane region" description="Helical" evidence="1">
    <location>
        <begin position="48"/>
        <end position="68"/>
    </location>
</feature>
<keyword evidence="1" id="KW-0472">Membrane</keyword>
<keyword evidence="3" id="KW-1185">Reference proteome</keyword>
<keyword evidence="1" id="KW-1133">Transmembrane helix</keyword>
<evidence type="ECO:0000256" key="1">
    <source>
        <dbReference type="SAM" id="Phobius"/>
    </source>
</evidence>
<organism evidence="2 3">
    <name type="scientific">Sebaldella termitidis (strain ATCC 33386 / NCTC 11300)</name>
    <dbReference type="NCBI Taxonomy" id="526218"/>
    <lineage>
        <taxon>Bacteria</taxon>
        <taxon>Fusobacteriati</taxon>
        <taxon>Fusobacteriota</taxon>
        <taxon>Fusobacteriia</taxon>
        <taxon>Fusobacteriales</taxon>
        <taxon>Leptotrichiaceae</taxon>
        <taxon>Sebaldella</taxon>
    </lineage>
</organism>
<dbReference type="EMBL" id="CP001739">
    <property type="protein sequence ID" value="ACZ10561.1"/>
    <property type="molecule type" value="Genomic_DNA"/>
</dbReference>
<dbReference type="HOGENOM" id="CLU_2002319_0_0_0"/>
<dbReference type="Proteomes" id="UP000000845">
    <property type="component" value="Chromosome"/>
</dbReference>
<evidence type="ECO:0000313" key="2">
    <source>
        <dbReference type="EMBL" id="ACZ10561.1"/>
    </source>
</evidence>
<gene>
    <name evidence="2" type="ordered locus">Sterm_3727</name>
</gene>
<reference evidence="3" key="1">
    <citation type="submission" date="2009-09" db="EMBL/GenBank/DDBJ databases">
        <title>The complete chromosome of Sebaldella termitidis ATCC 33386.</title>
        <authorList>
            <consortium name="US DOE Joint Genome Institute (JGI-PGF)"/>
            <person name="Lucas S."/>
            <person name="Copeland A."/>
            <person name="Lapidus A."/>
            <person name="Glavina del Rio T."/>
            <person name="Dalin E."/>
            <person name="Tice H."/>
            <person name="Bruce D."/>
            <person name="Goodwin L."/>
            <person name="Pitluck S."/>
            <person name="Kyrpides N."/>
            <person name="Mavromatis K."/>
            <person name="Ivanova N."/>
            <person name="Mikhailova N."/>
            <person name="Sims D."/>
            <person name="Meincke L."/>
            <person name="Brettin T."/>
            <person name="Detter J.C."/>
            <person name="Han C."/>
            <person name="Larimer F."/>
            <person name="Land M."/>
            <person name="Hauser L."/>
            <person name="Markowitz V."/>
            <person name="Cheng J.F."/>
            <person name="Hugenholtz P."/>
            <person name="Woyke T."/>
            <person name="Wu D."/>
            <person name="Eisen J.A."/>
        </authorList>
    </citation>
    <scope>NUCLEOTIDE SEQUENCE [LARGE SCALE GENOMIC DNA]</scope>
    <source>
        <strain evidence="3">ATCC 33386 / NCTC 11300</strain>
    </source>
</reference>
<name>D1ARS5_SEBTE</name>
<sequence length="124" mass="13992">MEKKLINKIIGIILIIAGTLRTLLFSVLILFTFDAPETSRITFERSIFILYLGIGSLAILSAGTLLLINRKSGRIILLATAVSLTLISLFAGFINIVYKELIFYILLILILFWNFKTRKNLKNS</sequence>
<evidence type="ECO:0000313" key="3">
    <source>
        <dbReference type="Proteomes" id="UP000000845"/>
    </source>
</evidence>
<feature type="transmembrane region" description="Helical" evidence="1">
    <location>
        <begin position="12"/>
        <end position="33"/>
    </location>
</feature>
<protein>
    <submittedName>
        <fullName evidence="2">Uncharacterized protein</fullName>
    </submittedName>
</protein>